<gene>
    <name evidence="1" type="ORF">PSYJA_05419</name>
</gene>
<comment type="caution">
    <text evidence="1">The sequence shown here is derived from an EMBL/GenBank/DDBJ whole genome shotgun (WGS) entry which is preliminary data.</text>
</comment>
<evidence type="ECO:0000313" key="2">
    <source>
        <dbReference type="Proteomes" id="UP000004471"/>
    </source>
</evidence>
<organism evidence="1 2">
    <name type="scientific">Pseudomonas syringae pv. japonica str. M301072</name>
    <dbReference type="NCBI Taxonomy" id="629262"/>
    <lineage>
        <taxon>Bacteria</taxon>
        <taxon>Pseudomonadati</taxon>
        <taxon>Pseudomonadota</taxon>
        <taxon>Gammaproteobacteria</taxon>
        <taxon>Pseudomonadales</taxon>
        <taxon>Pseudomonadaceae</taxon>
        <taxon>Pseudomonas</taxon>
        <taxon>Pseudomonas syringae</taxon>
    </lineage>
</organism>
<evidence type="ECO:0000313" key="1">
    <source>
        <dbReference type="EMBL" id="EGH28452.1"/>
    </source>
</evidence>
<reference evidence="1 2" key="1">
    <citation type="journal article" date="2011" name="PLoS Pathog.">
        <title>Dynamic evolution of pathogenicity revealed by sequencing and comparative genomics of 19 Pseudomonas syringae isolates.</title>
        <authorList>
            <person name="Baltrus D.A."/>
            <person name="Nishimura M.T."/>
            <person name="Romanchuk A."/>
            <person name="Chang J.H."/>
            <person name="Mukhtar M.S."/>
            <person name="Cherkis K."/>
            <person name="Roach J."/>
            <person name="Grant S.R."/>
            <person name="Jones C.D."/>
            <person name="Dangl J.L."/>
        </authorList>
    </citation>
    <scope>NUCLEOTIDE SEQUENCE [LARGE SCALE GENOMIC DNA]</scope>
    <source>
        <strain evidence="2">M301072PT</strain>
    </source>
</reference>
<dbReference type="HOGENOM" id="CLU_3337340_0_0_6"/>
<proteinExistence type="predicted"/>
<dbReference type="Proteomes" id="UP000004471">
    <property type="component" value="Unassembled WGS sequence"/>
</dbReference>
<feature type="non-terminal residue" evidence="1">
    <location>
        <position position="1"/>
    </location>
</feature>
<dbReference type="AlphaFoldDB" id="F3FE16"/>
<sequence>WVVAGQPEISGVSGALIKQFGPIFLSWLKALHLGITD</sequence>
<dbReference type="EMBL" id="AEAH01000225">
    <property type="protein sequence ID" value="EGH28452.1"/>
    <property type="molecule type" value="Genomic_DNA"/>
</dbReference>
<protein>
    <submittedName>
        <fullName evidence="1">Uncharacterized protein</fullName>
    </submittedName>
</protein>
<name>F3FE16_PSESX</name>
<accession>F3FE16</accession>